<comment type="caution">
    <text evidence="3">The sequence shown here is derived from an EMBL/GenBank/DDBJ whole genome shotgun (WGS) entry which is preliminary data.</text>
</comment>
<dbReference type="InterPro" id="IPR012337">
    <property type="entry name" value="RNaseH-like_sf"/>
</dbReference>
<dbReference type="PROSITE" id="PS50879">
    <property type="entry name" value="RNASE_H_1"/>
    <property type="match status" value="1"/>
</dbReference>
<sequence length="222" mass="23830">MPEFEELIAAAHHSERVRARRLARHGAMPERDALRQTLEQAAGTQGLAGLLRERAQERLAEAGRRAAQTARKAEALARKRAGNAAPATAWQAWFDGSAQPNPGRIGIGGLLTSPAGRRIEISRRAGHGSSSEAEYSALIALLEAAVRERPAELLVYGDSRVVIDDVNRVTAPAASLAPQRARADALLARLGQVTLRWIPRHRNAEADRLSQQGAALPDGSDA</sequence>
<keyword evidence="4" id="KW-1185">Reference proteome</keyword>
<keyword evidence="1" id="KW-0175">Coiled coil</keyword>
<gene>
    <name evidence="3" type="ORF">OIK44_02940</name>
</gene>
<dbReference type="InterPro" id="IPR036397">
    <property type="entry name" value="RNaseH_sf"/>
</dbReference>
<dbReference type="PANTHER" id="PTHR48475:SF1">
    <property type="entry name" value="RNASE H TYPE-1 DOMAIN-CONTAINING PROTEIN"/>
    <property type="match status" value="1"/>
</dbReference>
<evidence type="ECO:0000313" key="4">
    <source>
        <dbReference type="Proteomes" id="UP001221208"/>
    </source>
</evidence>
<dbReference type="RefSeq" id="WP_273669178.1">
    <property type="nucleotide sequence ID" value="NZ_JAQQXR010000001.1"/>
</dbReference>
<reference evidence="3 4" key="1">
    <citation type="submission" date="2022-10" db="EMBL/GenBank/DDBJ databases">
        <title>Janthinobacterium sp. hw3 Genome sequencing.</title>
        <authorList>
            <person name="Park S."/>
        </authorList>
    </citation>
    <scope>NUCLEOTIDE SEQUENCE [LARGE SCALE GENOMIC DNA]</scope>
    <source>
        <strain evidence="4">hw3</strain>
    </source>
</reference>
<dbReference type="InterPro" id="IPR002156">
    <property type="entry name" value="RNaseH_domain"/>
</dbReference>
<evidence type="ECO:0000259" key="2">
    <source>
        <dbReference type="PROSITE" id="PS50879"/>
    </source>
</evidence>
<dbReference type="SUPFAM" id="SSF53098">
    <property type="entry name" value="Ribonuclease H-like"/>
    <property type="match status" value="1"/>
</dbReference>
<protein>
    <submittedName>
        <fullName evidence="3">Ribonuclease HI family protein</fullName>
    </submittedName>
</protein>
<dbReference type="CDD" id="cd09279">
    <property type="entry name" value="RNase_HI_like"/>
    <property type="match status" value="1"/>
</dbReference>
<organism evidence="3 4">
    <name type="scientific">Janthinobacterium fluminis</name>
    <dbReference type="NCBI Taxonomy" id="2987524"/>
    <lineage>
        <taxon>Bacteria</taxon>
        <taxon>Pseudomonadati</taxon>
        <taxon>Pseudomonadota</taxon>
        <taxon>Betaproteobacteria</taxon>
        <taxon>Burkholderiales</taxon>
        <taxon>Oxalobacteraceae</taxon>
        <taxon>Janthinobacterium</taxon>
    </lineage>
</organism>
<evidence type="ECO:0000256" key="1">
    <source>
        <dbReference type="SAM" id="Coils"/>
    </source>
</evidence>
<dbReference type="Gene3D" id="3.30.420.10">
    <property type="entry name" value="Ribonuclease H-like superfamily/Ribonuclease H"/>
    <property type="match status" value="1"/>
</dbReference>
<name>A0ABT5JUY0_9BURK</name>
<dbReference type="Pfam" id="PF13456">
    <property type="entry name" value="RVT_3"/>
    <property type="match status" value="1"/>
</dbReference>
<evidence type="ECO:0000313" key="3">
    <source>
        <dbReference type="EMBL" id="MDC8756542.1"/>
    </source>
</evidence>
<proteinExistence type="predicted"/>
<accession>A0ABT5JUY0</accession>
<dbReference type="Proteomes" id="UP001221208">
    <property type="component" value="Unassembled WGS sequence"/>
</dbReference>
<dbReference type="EMBL" id="JAQQXR010000001">
    <property type="protein sequence ID" value="MDC8756542.1"/>
    <property type="molecule type" value="Genomic_DNA"/>
</dbReference>
<feature type="coiled-coil region" evidence="1">
    <location>
        <begin position="52"/>
        <end position="79"/>
    </location>
</feature>
<dbReference type="PANTHER" id="PTHR48475">
    <property type="entry name" value="RIBONUCLEASE H"/>
    <property type="match status" value="1"/>
</dbReference>
<feature type="domain" description="RNase H type-1" evidence="2">
    <location>
        <begin position="86"/>
        <end position="215"/>
    </location>
</feature>